<keyword evidence="3" id="KW-1185">Reference proteome</keyword>
<gene>
    <name evidence="2" type="ORF">EJ08DRAFT_37046</name>
</gene>
<protein>
    <submittedName>
        <fullName evidence="2">Uncharacterized protein</fullName>
    </submittedName>
</protein>
<feature type="compositionally biased region" description="Polar residues" evidence="1">
    <location>
        <begin position="114"/>
        <end position="134"/>
    </location>
</feature>
<feature type="region of interest" description="Disordered" evidence="1">
    <location>
        <begin position="112"/>
        <end position="224"/>
    </location>
</feature>
<accession>A0A9P4NYG5</accession>
<dbReference type="EMBL" id="MU007019">
    <property type="protein sequence ID" value="KAF2433678.1"/>
    <property type="molecule type" value="Genomic_DNA"/>
</dbReference>
<organism evidence="2 3">
    <name type="scientific">Tothia fuscella</name>
    <dbReference type="NCBI Taxonomy" id="1048955"/>
    <lineage>
        <taxon>Eukaryota</taxon>
        <taxon>Fungi</taxon>
        <taxon>Dikarya</taxon>
        <taxon>Ascomycota</taxon>
        <taxon>Pezizomycotina</taxon>
        <taxon>Dothideomycetes</taxon>
        <taxon>Pleosporomycetidae</taxon>
        <taxon>Venturiales</taxon>
        <taxon>Cylindrosympodiaceae</taxon>
        <taxon>Tothia</taxon>
    </lineage>
</organism>
<feature type="region of interest" description="Disordered" evidence="1">
    <location>
        <begin position="1"/>
        <end position="50"/>
    </location>
</feature>
<feature type="compositionally biased region" description="Basic and acidic residues" evidence="1">
    <location>
        <begin position="1"/>
        <end position="17"/>
    </location>
</feature>
<evidence type="ECO:0000256" key="1">
    <source>
        <dbReference type="SAM" id="MobiDB-lite"/>
    </source>
</evidence>
<feature type="compositionally biased region" description="Polar residues" evidence="1">
    <location>
        <begin position="163"/>
        <end position="184"/>
    </location>
</feature>
<proteinExistence type="predicted"/>
<name>A0A9P4NYG5_9PEZI</name>
<feature type="compositionally biased region" description="Low complexity" evidence="1">
    <location>
        <begin position="185"/>
        <end position="197"/>
    </location>
</feature>
<dbReference type="AlphaFoldDB" id="A0A9P4NYG5"/>
<evidence type="ECO:0000313" key="3">
    <source>
        <dbReference type="Proteomes" id="UP000800235"/>
    </source>
</evidence>
<sequence>MTHQSEERDPQESSDLKQHKRKRAIHHGQVQLAPLPLPPPPMPGYGEVPQDQQVYPVVTPPSVEAKRIKANEQLKAEAKQRRANERFKAEVQALHETRTERFKALVEAADARWGSNQTAQKDTSQEQAPQQSQIAPRRTQYWDPVRAAVEHNKLDPPTYDSLGFSTTDLAPSTPATSNDNILGFSTTDPAPSTPATSCDNVLDSGREAHPTGRARRRSSNLSKD</sequence>
<dbReference type="Proteomes" id="UP000800235">
    <property type="component" value="Unassembled WGS sequence"/>
</dbReference>
<comment type="caution">
    <text evidence="2">The sequence shown here is derived from an EMBL/GenBank/DDBJ whole genome shotgun (WGS) entry which is preliminary data.</text>
</comment>
<reference evidence="2" key="1">
    <citation type="journal article" date="2020" name="Stud. Mycol.">
        <title>101 Dothideomycetes genomes: a test case for predicting lifestyles and emergence of pathogens.</title>
        <authorList>
            <person name="Haridas S."/>
            <person name="Albert R."/>
            <person name="Binder M."/>
            <person name="Bloem J."/>
            <person name="Labutti K."/>
            <person name="Salamov A."/>
            <person name="Andreopoulos B."/>
            <person name="Baker S."/>
            <person name="Barry K."/>
            <person name="Bills G."/>
            <person name="Bluhm B."/>
            <person name="Cannon C."/>
            <person name="Castanera R."/>
            <person name="Culley D."/>
            <person name="Daum C."/>
            <person name="Ezra D."/>
            <person name="Gonzalez J."/>
            <person name="Henrissat B."/>
            <person name="Kuo A."/>
            <person name="Liang C."/>
            <person name="Lipzen A."/>
            <person name="Lutzoni F."/>
            <person name="Magnuson J."/>
            <person name="Mondo S."/>
            <person name="Nolan M."/>
            <person name="Ohm R."/>
            <person name="Pangilinan J."/>
            <person name="Park H.-J."/>
            <person name="Ramirez L."/>
            <person name="Alfaro M."/>
            <person name="Sun H."/>
            <person name="Tritt A."/>
            <person name="Yoshinaga Y."/>
            <person name="Zwiers L.-H."/>
            <person name="Turgeon B."/>
            <person name="Goodwin S."/>
            <person name="Spatafora J."/>
            <person name="Crous P."/>
            <person name="Grigoriev I."/>
        </authorList>
    </citation>
    <scope>NUCLEOTIDE SEQUENCE</scope>
    <source>
        <strain evidence="2">CBS 130266</strain>
    </source>
</reference>
<evidence type="ECO:0000313" key="2">
    <source>
        <dbReference type="EMBL" id="KAF2433678.1"/>
    </source>
</evidence>